<reference evidence="8 9" key="1">
    <citation type="submission" date="2018-01" db="EMBL/GenBank/DDBJ databases">
        <authorList>
            <person name="Gaut B.S."/>
            <person name="Morton B.R."/>
            <person name="Clegg M.T."/>
            <person name="Duvall M.R."/>
        </authorList>
    </citation>
    <scope>NUCLEOTIDE SEQUENCE [LARGE SCALE GENOMIC DNA]</scope>
    <source>
        <strain evidence="8 9">HR-AV</strain>
    </source>
</reference>
<keyword evidence="2" id="KW-1003">Cell membrane</keyword>
<sequence>MPTWQGKSKGSQTGYRIFVFVLKKLGLHSSYFLLRFVALYYFFFSYKSSKPLFQFFKYRLGFKLHKAITSLYHNYYQFGQSLIDKVAAMAGIANQFTFHFDGEEHLFDIIDQNRGGILLSAHLGNWEIAGHLLQRLNTTINIVMFDGEHQKIKDYLKDVVGERKVKVIVIKNDISHIYAISEAFRNNELVCMHADRFLEGNKTFTHSFLGKDAQFPMGPFVLASKFKVPVSYVFAVKESSSHYHFFATKGNDYAHVPKAEVMNTMLGDYVNGLENKVHQYPLQWFNYYDFWKN</sequence>
<evidence type="ECO:0000256" key="2">
    <source>
        <dbReference type="ARBA" id="ARBA00022475"/>
    </source>
</evidence>
<dbReference type="Proteomes" id="UP000236893">
    <property type="component" value="Unassembled WGS sequence"/>
</dbReference>
<keyword evidence="6 8" id="KW-0012">Acyltransferase</keyword>
<proteinExistence type="predicted"/>
<dbReference type="GO" id="GO:0005886">
    <property type="term" value="C:plasma membrane"/>
    <property type="evidence" value="ECO:0007669"/>
    <property type="project" value="UniProtKB-SubCell"/>
</dbReference>
<name>A0A2S5A2K3_9SPHI</name>
<dbReference type="RefSeq" id="WP_103788842.1">
    <property type="nucleotide sequence ID" value="NZ_PQVF01000006.1"/>
</dbReference>
<evidence type="ECO:0000313" key="9">
    <source>
        <dbReference type="Proteomes" id="UP000236893"/>
    </source>
</evidence>
<keyword evidence="7" id="KW-1133">Transmembrane helix</keyword>
<dbReference type="OrthoDB" id="9808633at2"/>
<comment type="subcellular location">
    <subcellularLocation>
        <location evidence="1">Cell inner membrane</location>
    </subcellularLocation>
</comment>
<dbReference type="AlphaFoldDB" id="A0A2S5A2K3"/>
<evidence type="ECO:0000256" key="3">
    <source>
        <dbReference type="ARBA" id="ARBA00022519"/>
    </source>
</evidence>
<dbReference type="PANTHER" id="PTHR30606">
    <property type="entry name" value="LIPID A BIOSYNTHESIS LAUROYL ACYLTRANSFERASE"/>
    <property type="match status" value="1"/>
</dbReference>
<organism evidence="8 9">
    <name type="scientific">Solitalea longa</name>
    <dbReference type="NCBI Taxonomy" id="2079460"/>
    <lineage>
        <taxon>Bacteria</taxon>
        <taxon>Pseudomonadati</taxon>
        <taxon>Bacteroidota</taxon>
        <taxon>Sphingobacteriia</taxon>
        <taxon>Sphingobacteriales</taxon>
        <taxon>Sphingobacteriaceae</taxon>
        <taxon>Solitalea</taxon>
    </lineage>
</organism>
<keyword evidence="4 8" id="KW-0808">Transferase</keyword>
<evidence type="ECO:0000256" key="1">
    <source>
        <dbReference type="ARBA" id="ARBA00004533"/>
    </source>
</evidence>
<dbReference type="InterPro" id="IPR004960">
    <property type="entry name" value="LipA_acyltrans"/>
</dbReference>
<comment type="caution">
    <text evidence="8">The sequence shown here is derived from an EMBL/GenBank/DDBJ whole genome shotgun (WGS) entry which is preliminary data.</text>
</comment>
<keyword evidence="3" id="KW-0997">Cell inner membrane</keyword>
<accession>A0A2S5A2K3</accession>
<keyword evidence="9" id="KW-1185">Reference proteome</keyword>
<dbReference type="CDD" id="cd07984">
    <property type="entry name" value="LPLAT_LABLAT-like"/>
    <property type="match status" value="1"/>
</dbReference>
<protein>
    <submittedName>
        <fullName evidence="8">Lipid A biosynthesis acyltransferase</fullName>
    </submittedName>
</protein>
<dbReference type="GO" id="GO:0016746">
    <property type="term" value="F:acyltransferase activity"/>
    <property type="evidence" value="ECO:0007669"/>
    <property type="project" value="UniProtKB-KW"/>
</dbReference>
<dbReference type="PANTHER" id="PTHR30606:SF9">
    <property type="entry name" value="LIPID A BIOSYNTHESIS LAUROYLTRANSFERASE"/>
    <property type="match status" value="1"/>
</dbReference>
<keyword evidence="7" id="KW-0812">Transmembrane</keyword>
<feature type="transmembrane region" description="Helical" evidence="7">
    <location>
        <begin position="25"/>
        <end position="44"/>
    </location>
</feature>
<evidence type="ECO:0000313" key="8">
    <source>
        <dbReference type="EMBL" id="POY36539.1"/>
    </source>
</evidence>
<dbReference type="GO" id="GO:0009247">
    <property type="term" value="P:glycolipid biosynthetic process"/>
    <property type="evidence" value="ECO:0007669"/>
    <property type="project" value="UniProtKB-ARBA"/>
</dbReference>
<evidence type="ECO:0000256" key="4">
    <source>
        <dbReference type="ARBA" id="ARBA00022679"/>
    </source>
</evidence>
<evidence type="ECO:0000256" key="7">
    <source>
        <dbReference type="SAM" id="Phobius"/>
    </source>
</evidence>
<dbReference type="Pfam" id="PF03279">
    <property type="entry name" value="Lip_A_acyltrans"/>
    <property type="match status" value="1"/>
</dbReference>
<gene>
    <name evidence="8" type="ORF">C3K47_09185</name>
</gene>
<evidence type="ECO:0000256" key="6">
    <source>
        <dbReference type="ARBA" id="ARBA00023315"/>
    </source>
</evidence>
<dbReference type="EMBL" id="PQVF01000006">
    <property type="protein sequence ID" value="POY36539.1"/>
    <property type="molecule type" value="Genomic_DNA"/>
</dbReference>
<evidence type="ECO:0000256" key="5">
    <source>
        <dbReference type="ARBA" id="ARBA00023136"/>
    </source>
</evidence>
<keyword evidence="5 7" id="KW-0472">Membrane</keyword>